<feature type="transmembrane region" description="Helical" evidence="1">
    <location>
        <begin position="137"/>
        <end position="156"/>
    </location>
</feature>
<feature type="transmembrane region" description="Helical" evidence="1">
    <location>
        <begin position="85"/>
        <end position="103"/>
    </location>
</feature>
<dbReference type="GO" id="GO:0000271">
    <property type="term" value="P:polysaccharide biosynthetic process"/>
    <property type="evidence" value="ECO:0007669"/>
    <property type="project" value="TreeGrafter"/>
</dbReference>
<sequence length="375" mass="39943">MRFNNIQVLRLVAAVGVVVTHLSPYAEREFGVSGPGWDLLHLPGIAPAFVPLFFAVSGFVLTHALQSSSPGRFLLHRAVRLYPGYWLTMGAVTAACAVGLWPGPYLSFAEPNPTAETVLLTPPTAFRLGQYPLVVEWTLIYEMVLVIGLVACRLAVGVRGLPYAAAAWLAVLAVKSVVAPGMGSASLPSWKTAWVSVYVAPFLMGVLAYSLAGYGRRWRWPVFAVACALQLVAALWVPFADIDPHQWLRGVAAGLTVWFLVQVPDVSATNRLAVGGGYSYGLYLVHVPLLLLSFRLMQQANVLVGTSAGAALAGVVAITAGLAFGRFELWMHGRLKRGADRLVASCGRLRAATAGRAGGVGPRILGARQRSESAG</sequence>
<protein>
    <submittedName>
        <fullName evidence="3">Acyltransferase family protein</fullName>
    </submittedName>
</protein>
<gene>
    <name evidence="3" type="ORF">ETAA1_18600</name>
</gene>
<evidence type="ECO:0000259" key="2">
    <source>
        <dbReference type="Pfam" id="PF01757"/>
    </source>
</evidence>
<keyword evidence="1" id="KW-0472">Membrane</keyword>
<dbReference type="PANTHER" id="PTHR23028:SF53">
    <property type="entry name" value="ACYL_TRANSF_3 DOMAIN-CONTAINING PROTEIN"/>
    <property type="match status" value="1"/>
</dbReference>
<dbReference type="RefSeq" id="WP_145236626.1">
    <property type="nucleotide sequence ID" value="NZ_CP036273.1"/>
</dbReference>
<dbReference type="OrthoDB" id="9796461at2"/>
<feature type="transmembrane region" description="Helical" evidence="1">
    <location>
        <begin position="7"/>
        <end position="25"/>
    </location>
</feature>
<dbReference type="InterPro" id="IPR002656">
    <property type="entry name" value="Acyl_transf_3_dom"/>
</dbReference>
<dbReference type="PANTHER" id="PTHR23028">
    <property type="entry name" value="ACETYLTRANSFERASE"/>
    <property type="match status" value="1"/>
</dbReference>
<keyword evidence="1" id="KW-1133">Transmembrane helix</keyword>
<feature type="transmembrane region" description="Helical" evidence="1">
    <location>
        <begin position="163"/>
        <end position="183"/>
    </location>
</feature>
<dbReference type="Pfam" id="PF01757">
    <property type="entry name" value="Acyl_transf_3"/>
    <property type="match status" value="1"/>
</dbReference>
<name>A0A517XR05_9BACT</name>
<dbReference type="GO" id="GO:0016747">
    <property type="term" value="F:acyltransferase activity, transferring groups other than amino-acyl groups"/>
    <property type="evidence" value="ECO:0007669"/>
    <property type="project" value="InterPro"/>
</dbReference>
<keyword evidence="1" id="KW-0812">Transmembrane</keyword>
<keyword evidence="3" id="KW-0808">Transferase</keyword>
<dbReference type="InterPro" id="IPR050879">
    <property type="entry name" value="Acyltransferase_3"/>
</dbReference>
<keyword evidence="4" id="KW-1185">Reference proteome</keyword>
<feature type="transmembrane region" description="Helical" evidence="1">
    <location>
        <begin position="195"/>
        <end position="215"/>
    </location>
</feature>
<feature type="transmembrane region" description="Helical" evidence="1">
    <location>
        <begin position="222"/>
        <end position="240"/>
    </location>
</feature>
<feature type="transmembrane region" description="Helical" evidence="1">
    <location>
        <begin position="278"/>
        <end position="297"/>
    </location>
</feature>
<dbReference type="EMBL" id="CP036273">
    <property type="protein sequence ID" value="QDU19921.1"/>
    <property type="molecule type" value="Genomic_DNA"/>
</dbReference>
<feature type="domain" description="Acyltransferase 3" evidence="2">
    <location>
        <begin position="4"/>
        <end position="323"/>
    </location>
</feature>
<feature type="transmembrane region" description="Helical" evidence="1">
    <location>
        <begin position="45"/>
        <end position="65"/>
    </location>
</feature>
<reference evidence="3 4" key="1">
    <citation type="submission" date="2019-02" db="EMBL/GenBank/DDBJ databases">
        <title>Deep-cultivation of Planctomycetes and their phenomic and genomic characterization uncovers novel biology.</title>
        <authorList>
            <person name="Wiegand S."/>
            <person name="Jogler M."/>
            <person name="Boedeker C."/>
            <person name="Pinto D."/>
            <person name="Vollmers J."/>
            <person name="Rivas-Marin E."/>
            <person name="Kohn T."/>
            <person name="Peeters S.H."/>
            <person name="Heuer A."/>
            <person name="Rast P."/>
            <person name="Oberbeckmann S."/>
            <person name="Bunk B."/>
            <person name="Jeske O."/>
            <person name="Meyerdierks A."/>
            <person name="Storesund J.E."/>
            <person name="Kallscheuer N."/>
            <person name="Luecker S."/>
            <person name="Lage O.M."/>
            <person name="Pohl T."/>
            <person name="Merkel B.J."/>
            <person name="Hornburger P."/>
            <person name="Mueller R.-W."/>
            <person name="Bruemmer F."/>
            <person name="Labrenz M."/>
            <person name="Spormann A.M."/>
            <person name="Op den Camp H."/>
            <person name="Overmann J."/>
            <person name="Amann R."/>
            <person name="Jetten M.S.M."/>
            <person name="Mascher T."/>
            <person name="Medema M.H."/>
            <person name="Devos D.P."/>
            <person name="Kaster A.-K."/>
            <person name="Ovreas L."/>
            <person name="Rohde M."/>
            <person name="Galperin M.Y."/>
            <person name="Jogler C."/>
        </authorList>
    </citation>
    <scope>NUCLEOTIDE SEQUENCE [LARGE SCALE GENOMIC DNA]</scope>
    <source>
        <strain evidence="3 4">ETA_A1</strain>
    </source>
</reference>
<dbReference type="AlphaFoldDB" id="A0A517XR05"/>
<proteinExistence type="predicted"/>
<accession>A0A517XR05</accession>
<dbReference type="Proteomes" id="UP000319576">
    <property type="component" value="Chromosome"/>
</dbReference>
<evidence type="ECO:0000256" key="1">
    <source>
        <dbReference type="SAM" id="Phobius"/>
    </source>
</evidence>
<dbReference type="KEGG" id="uli:ETAA1_18600"/>
<evidence type="ECO:0000313" key="3">
    <source>
        <dbReference type="EMBL" id="QDU19921.1"/>
    </source>
</evidence>
<dbReference type="GO" id="GO:0016020">
    <property type="term" value="C:membrane"/>
    <property type="evidence" value="ECO:0007669"/>
    <property type="project" value="TreeGrafter"/>
</dbReference>
<keyword evidence="3" id="KW-0012">Acyltransferase</keyword>
<organism evidence="3 4">
    <name type="scientific">Urbifossiella limnaea</name>
    <dbReference type="NCBI Taxonomy" id="2528023"/>
    <lineage>
        <taxon>Bacteria</taxon>
        <taxon>Pseudomonadati</taxon>
        <taxon>Planctomycetota</taxon>
        <taxon>Planctomycetia</taxon>
        <taxon>Gemmatales</taxon>
        <taxon>Gemmataceae</taxon>
        <taxon>Urbifossiella</taxon>
    </lineage>
</organism>
<feature type="transmembrane region" description="Helical" evidence="1">
    <location>
        <begin position="303"/>
        <end position="327"/>
    </location>
</feature>
<evidence type="ECO:0000313" key="4">
    <source>
        <dbReference type="Proteomes" id="UP000319576"/>
    </source>
</evidence>